<reference evidence="2" key="1">
    <citation type="submission" date="2015-01" db="EMBL/GenBank/DDBJ databases">
        <authorList>
            <person name="Aksoy S."/>
            <person name="Warren W."/>
            <person name="Wilson R.K."/>
        </authorList>
    </citation>
    <scope>NUCLEOTIDE SEQUENCE [LARGE SCALE GENOMIC DNA]</scope>
    <source>
        <strain evidence="2">IAEA</strain>
    </source>
</reference>
<proteinExistence type="predicted"/>
<keyword evidence="2" id="KW-1185">Reference proteome</keyword>
<accession>A0A1B0C1D7</accession>
<name>A0A1B0C1D7_9MUSC</name>
<dbReference type="EnsemblMetazoa" id="GPPI046532-RA">
    <property type="protein sequence ID" value="GPPI046532-PA"/>
    <property type="gene ID" value="GPPI046532"/>
</dbReference>
<reference evidence="1" key="2">
    <citation type="submission" date="2020-05" db="UniProtKB">
        <authorList>
            <consortium name="EnsemblMetazoa"/>
        </authorList>
    </citation>
    <scope>IDENTIFICATION</scope>
    <source>
        <strain evidence="1">IAEA</strain>
    </source>
</reference>
<evidence type="ECO:0000313" key="1">
    <source>
        <dbReference type="EnsemblMetazoa" id="GPPI046532-PA"/>
    </source>
</evidence>
<dbReference type="AlphaFoldDB" id="A0A1B0C1D7"/>
<dbReference type="Proteomes" id="UP000092460">
    <property type="component" value="Unassembled WGS sequence"/>
</dbReference>
<dbReference type="EMBL" id="JXJN01023991">
    <property type="status" value="NOT_ANNOTATED_CDS"/>
    <property type="molecule type" value="Genomic_DNA"/>
</dbReference>
<sequence length="530" mass="53789">MNRMLCQCGSSPGVIGTTTSSIGEVTSSIVTVEVGLERDFELCVVVRLVLPGCRICTGKSAISSPIIVLAICNSTNCGTSASGSEIVIEDSSIEVGSREIVCSNEGTTVSSLGAKVSGIPASVNAVIFLVLSSAPSCGAGVSKIKLDSLPDDSTISETMAVISGSEVSTTKLPIFTGSVRCAVSGCKGSTKAFTIVMLTLPTGVKGPGVIGTTTSSIGEVTSSIVTVEVGLERDFELCVVVRLVLPGCRICTGKSAISSPIIVLAICNSTNCGTSASGSEIVIEDSSIEVGSREIVCSNEGTTVSSLGAKVSGIPASVNAVIFLVLSSAPSCGAGVSKIKLDSLPDDSTISETMAVISGSEVSTTKLPIFTGSVRCAVSGCKGSTKAFTIVMLTLPTGVKVLIEVETTASSGVLLSTVSITCSTTTLRAGMSTNSTVPSGPTTTSVVVSSGSTNVVSNTCVITYCSCSIKLLASEATSSCVNNGLVLSTKSSNDCCLSLRANPMLITLRALIRKSFTYASYAVKNVRKIY</sequence>
<protein>
    <submittedName>
        <fullName evidence="1">Uncharacterized protein</fullName>
    </submittedName>
</protein>
<dbReference type="VEuPathDB" id="VectorBase:GPPI046532"/>
<organism evidence="1 2">
    <name type="scientific">Glossina palpalis gambiensis</name>
    <dbReference type="NCBI Taxonomy" id="67801"/>
    <lineage>
        <taxon>Eukaryota</taxon>
        <taxon>Metazoa</taxon>
        <taxon>Ecdysozoa</taxon>
        <taxon>Arthropoda</taxon>
        <taxon>Hexapoda</taxon>
        <taxon>Insecta</taxon>
        <taxon>Pterygota</taxon>
        <taxon>Neoptera</taxon>
        <taxon>Endopterygota</taxon>
        <taxon>Diptera</taxon>
        <taxon>Brachycera</taxon>
        <taxon>Muscomorpha</taxon>
        <taxon>Hippoboscoidea</taxon>
        <taxon>Glossinidae</taxon>
        <taxon>Glossina</taxon>
    </lineage>
</organism>
<evidence type="ECO:0000313" key="2">
    <source>
        <dbReference type="Proteomes" id="UP000092460"/>
    </source>
</evidence>